<reference evidence="3" key="1">
    <citation type="submission" date="2025-08" db="UniProtKB">
        <authorList>
            <consortium name="RefSeq"/>
        </authorList>
    </citation>
    <scope>IDENTIFICATION</scope>
    <source>
        <tissue evidence="3">Whole body</tissue>
    </source>
</reference>
<dbReference type="OrthoDB" id="7488868at2759"/>
<keyword evidence="1" id="KW-0732">Signal</keyword>
<name>A0A8B8IQU1_VANTA</name>
<dbReference type="Proteomes" id="UP001652626">
    <property type="component" value="Chromosome 18"/>
</dbReference>
<evidence type="ECO:0000313" key="2">
    <source>
        <dbReference type="Proteomes" id="UP001652626"/>
    </source>
</evidence>
<proteinExistence type="predicted"/>
<dbReference type="GeneID" id="113403246"/>
<dbReference type="AlphaFoldDB" id="A0A8B8IQU1"/>
<feature type="signal peptide" evidence="1">
    <location>
        <begin position="1"/>
        <end position="16"/>
    </location>
</feature>
<sequence length="162" mass="16874">MKFLIFFGLLAAVATAENARGDPRIFNIIGGILDLLNPKPAERPTVVDKPVVVDGPFQPIIVGPAIVNPEYEQISAGPAIVDFEEISVGPAIIDETAPVVPAPVPSPVFPITSPLVQVIVNVESNGAGNPVAVEGVEPTPVIVVPGPVPRPEPVIVVDKPSY</sequence>
<feature type="chain" id="PRO_5034129982" evidence="1">
    <location>
        <begin position="17"/>
        <end position="162"/>
    </location>
</feature>
<evidence type="ECO:0000256" key="1">
    <source>
        <dbReference type="SAM" id="SignalP"/>
    </source>
</evidence>
<accession>A0A8B8IQU1</accession>
<keyword evidence="2" id="KW-1185">Reference proteome</keyword>
<gene>
    <name evidence="3" type="primary">LOC113403246</name>
</gene>
<protein>
    <submittedName>
        <fullName evidence="3">Cytadherence high molecular weight protein 3-like</fullName>
    </submittedName>
</protein>
<dbReference type="RefSeq" id="XP_026499499.1">
    <property type="nucleotide sequence ID" value="XM_026643714.2"/>
</dbReference>
<evidence type="ECO:0000313" key="3">
    <source>
        <dbReference type="RefSeq" id="XP_026499499.1"/>
    </source>
</evidence>
<organism evidence="2 3">
    <name type="scientific">Vanessa tameamea</name>
    <name type="common">Kamehameha butterfly</name>
    <dbReference type="NCBI Taxonomy" id="334116"/>
    <lineage>
        <taxon>Eukaryota</taxon>
        <taxon>Metazoa</taxon>
        <taxon>Ecdysozoa</taxon>
        <taxon>Arthropoda</taxon>
        <taxon>Hexapoda</taxon>
        <taxon>Insecta</taxon>
        <taxon>Pterygota</taxon>
        <taxon>Neoptera</taxon>
        <taxon>Endopterygota</taxon>
        <taxon>Lepidoptera</taxon>
        <taxon>Glossata</taxon>
        <taxon>Ditrysia</taxon>
        <taxon>Papilionoidea</taxon>
        <taxon>Nymphalidae</taxon>
        <taxon>Nymphalinae</taxon>
        <taxon>Vanessa</taxon>
    </lineage>
</organism>